<dbReference type="SUPFAM" id="SSF51261">
    <property type="entry name" value="Duplicated hybrid motif"/>
    <property type="match status" value="1"/>
</dbReference>
<dbReference type="PANTHER" id="PTHR30175:SF1">
    <property type="entry name" value="PTS SYSTEM ARBUTIN-, CELLOBIOSE-, AND SALICIN-SPECIFIC EIIBC COMPONENT-RELATED"/>
    <property type="match status" value="1"/>
</dbReference>
<evidence type="ECO:0000256" key="5">
    <source>
        <dbReference type="ARBA" id="ARBA00022679"/>
    </source>
</evidence>
<gene>
    <name evidence="16" type="ORF">DKL58_01345</name>
</gene>
<evidence type="ECO:0000256" key="2">
    <source>
        <dbReference type="ARBA" id="ARBA00022448"/>
    </source>
</evidence>
<feature type="transmembrane region" description="Helical" evidence="12">
    <location>
        <begin position="205"/>
        <end position="231"/>
    </location>
</feature>
<dbReference type="Pfam" id="PF00358">
    <property type="entry name" value="PTS_EIIA_1"/>
    <property type="match status" value="1"/>
</dbReference>
<evidence type="ECO:0000256" key="4">
    <source>
        <dbReference type="ARBA" id="ARBA00022597"/>
    </source>
</evidence>
<dbReference type="InterPro" id="IPR011297">
    <property type="entry name" value="PTS_IIABC_b_glu"/>
</dbReference>
<dbReference type="NCBIfam" id="TIGR00830">
    <property type="entry name" value="PTBA"/>
    <property type="match status" value="1"/>
</dbReference>
<feature type="transmembrane region" description="Helical" evidence="12">
    <location>
        <begin position="243"/>
        <end position="267"/>
    </location>
</feature>
<keyword evidence="17" id="KW-1185">Reference proteome</keyword>
<dbReference type="PROSITE" id="PS51098">
    <property type="entry name" value="PTS_EIIB_TYPE_1"/>
    <property type="match status" value="1"/>
</dbReference>
<feature type="transmembrane region" description="Helical" evidence="12">
    <location>
        <begin position="358"/>
        <end position="378"/>
    </location>
</feature>
<feature type="transmembrane region" description="Helical" evidence="12">
    <location>
        <begin position="385"/>
        <end position="413"/>
    </location>
</feature>
<evidence type="ECO:0000256" key="8">
    <source>
        <dbReference type="ARBA" id="ARBA00022777"/>
    </source>
</evidence>
<evidence type="ECO:0000259" key="15">
    <source>
        <dbReference type="PROSITE" id="PS51103"/>
    </source>
</evidence>
<feature type="domain" description="PTS EIIC type-1" evidence="15">
    <location>
        <begin position="105"/>
        <end position="458"/>
    </location>
</feature>
<dbReference type="InterPro" id="IPR050558">
    <property type="entry name" value="PTS_Sugar-Specific_Components"/>
</dbReference>
<dbReference type="Proteomes" id="UP000246036">
    <property type="component" value="Chromosome"/>
</dbReference>
<organism evidence="16 17">
    <name type="scientific">Lactobacillus kullabergensis</name>
    <dbReference type="NCBI Taxonomy" id="1218493"/>
    <lineage>
        <taxon>Bacteria</taxon>
        <taxon>Bacillati</taxon>
        <taxon>Bacillota</taxon>
        <taxon>Bacilli</taxon>
        <taxon>Lactobacillales</taxon>
        <taxon>Lactobacillaceae</taxon>
        <taxon>Lactobacillus</taxon>
    </lineage>
</organism>
<evidence type="ECO:0000256" key="7">
    <source>
        <dbReference type="ARBA" id="ARBA00022692"/>
    </source>
</evidence>
<dbReference type="PROSITE" id="PS01035">
    <property type="entry name" value="PTS_EIIB_TYPE_1_CYS"/>
    <property type="match status" value="1"/>
</dbReference>
<accession>A0ABM6VYS1</accession>
<evidence type="ECO:0000313" key="16">
    <source>
        <dbReference type="EMBL" id="AWM74722.1"/>
    </source>
</evidence>
<feature type="active site" description="Phosphocysteine intermediate; for EIIB activity" evidence="11">
    <location>
        <position position="25"/>
    </location>
</feature>
<keyword evidence="3" id="KW-1003">Cell membrane</keyword>
<keyword evidence="2" id="KW-0813">Transport</keyword>
<feature type="domain" description="PTS EIIB type-1" evidence="14">
    <location>
        <begin position="3"/>
        <end position="87"/>
    </location>
</feature>
<dbReference type="EMBL" id="CP029477">
    <property type="protein sequence ID" value="AWM74722.1"/>
    <property type="molecule type" value="Genomic_DNA"/>
</dbReference>
<proteinExistence type="predicted"/>
<dbReference type="InterPro" id="IPR001996">
    <property type="entry name" value="PTS_IIB_1"/>
</dbReference>
<keyword evidence="9 12" id="KW-1133">Transmembrane helix</keyword>
<name>A0ABM6VYS1_9LACO</name>
<feature type="transmembrane region" description="Helical" evidence="12">
    <location>
        <begin position="144"/>
        <end position="163"/>
    </location>
</feature>
<evidence type="ECO:0000256" key="6">
    <source>
        <dbReference type="ARBA" id="ARBA00022683"/>
    </source>
</evidence>
<keyword evidence="10 12" id="KW-0472">Membrane</keyword>
<reference evidence="16 17" key="1">
    <citation type="submission" date="2018-05" db="EMBL/GenBank/DDBJ databases">
        <title>Reference genomes for bee gut microbiota database.</title>
        <authorList>
            <person name="Ellegaard K.M."/>
        </authorList>
    </citation>
    <scope>NUCLEOTIDE SEQUENCE [LARGE SCALE GENOMIC DNA]</scope>
    <source>
        <strain evidence="16 17">ESL0186</strain>
    </source>
</reference>
<feature type="domain" description="PTS EIIA type-1" evidence="13">
    <location>
        <begin position="487"/>
        <end position="591"/>
    </location>
</feature>
<evidence type="ECO:0000256" key="12">
    <source>
        <dbReference type="SAM" id="Phobius"/>
    </source>
</evidence>
<keyword evidence="8" id="KW-0418">Kinase</keyword>
<evidence type="ECO:0000259" key="14">
    <source>
        <dbReference type="PROSITE" id="PS51098"/>
    </source>
</evidence>
<dbReference type="PROSITE" id="PS51093">
    <property type="entry name" value="PTS_EIIA_TYPE_1"/>
    <property type="match status" value="1"/>
</dbReference>
<dbReference type="Pfam" id="PF02378">
    <property type="entry name" value="PTS_EIIC"/>
    <property type="match status" value="1"/>
</dbReference>
<protein>
    <submittedName>
        <fullName evidence="16">PTS beta-glucoside transporter subunit EIIBCA</fullName>
    </submittedName>
</protein>
<dbReference type="SUPFAM" id="SSF55604">
    <property type="entry name" value="Glucose permease domain IIB"/>
    <property type="match status" value="1"/>
</dbReference>
<dbReference type="RefSeq" id="WP_109585817.1">
    <property type="nucleotide sequence ID" value="NZ_CP029477.1"/>
</dbReference>
<dbReference type="PANTHER" id="PTHR30175">
    <property type="entry name" value="PHOSPHOTRANSFERASE SYSTEM TRANSPORT PROTEIN"/>
    <property type="match status" value="1"/>
</dbReference>
<comment type="subcellular location">
    <subcellularLocation>
        <location evidence="1">Cell membrane</location>
        <topology evidence="1">Multi-pass membrane protein</topology>
    </subcellularLocation>
</comment>
<dbReference type="InterPro" id="IPR036878">
    <property type="entry name" value="Glu_permease_IIB"/>
</dbReference>
<feature type="transmembrane region" description="Helical" evidence="12">
    <location>
        <begin position="322"/>
        <end position="346"/>
    </location>
</feature>
<dbReference type="InterPro" id="IPR018113">
    <property type="entry name" value="PTrfase_EIIB_Cys"/>
</dbReference>
<evidence type="ECO:0000259" key="13">
    <source>
        <dbReference type="PROSITE" id="PS51093"/>
    </source>
</evidence>
<evidence type="ECO:0000256" key="11">
    <source>
        <dbReference type="PROSITE-ProRule" id="PRU00421"/>
    </source>
</evidence>
<evidence type="ECO:0000256" key="1">
    <source>
        <dbReference type="ARBA" id="ARBA00004651"/>
    </source>
</evidence>
<dbReference type="NCBIfam" id="TIGR01995">
    <property type="entry name" value="PTS-II-ABC-beta"/>
    <property type="match status" value="1"/>
</dbReference>
<feature type="transmembrane region" description="Helical" evidence="12">
    <location>
        <begin position="287"/>
        <end position="310"/>
    </location>
</feature>
<keyword evidence="4" id="KW-0762">Sugar transport</keyword>
<dbReference type="InterPro" id="IPR003352">
    <property type="entry name" value="PTS_EIIC"/>
</dbReference>
<dbReference type="CDD" id="cd00210">
    <property type="entry name" value="PTS_IIA_glc"/>
    <property type="match status" value="1"/>
</dbReference>
<feature type="transmembrane region" description="Helical" evidence="12">
    <location>
        <begin position="425"/>
        <end position="448"/>
    </location>
</feature>
<dbReference type="Gene3D" id="3.30.1360.60">
    <property type="entry name" value="Glucose permease domain IIB"/>
    <property type="match status" value="1"/>
</dbReference>
<dbReference type="PROSITE" id="PS00371">
    <property type="entry name" value="PTS_EIIA_TYPE_1_HIS"/>
    <property type="match status" value="1"/>
</dbReference>
<evidence type="ECO:0000256" key="9">
    <source>
        <dbReference type="ARBA" id="ARBA00022989"/>
    </source>
</evidence>
<feature type="transmembrane region" description="Helical" evidence="12">
    <location>
        <begin position="103"/>
        <end position="124"/>
    </location>
</feature>
<sequence>MSENLGKKILSLVGGQDNITNITHCATRLRMRLANSEIAHKNKAKIESLDGVISVVEKAGQFQVVIGPAVPQIYDQLIENTDLTSSENEHTAKEENTNWFLKLMDVIGGIFTPLLPLFAGSGVFRGLVLLATQLNWLSTSSSTYHILTVASTAVFYFLPIMLAVTAAEKFKCDKFVAAAIMGALIMPEFMKLMGSTGNGTVVHFFGIPLVLMTYTSTVVPAILATWCLSYLEKWLRSWIPTNLQLLFVPLISLFVMVPLTAGVFGPFGVYVGEGISNVINWLMNLNGWVAGALIGGVWNIFVIFGLQWAVNPVMINNISSLGYDYIVPLTCAANFGMAGATLGTFVRTKDKKMKAYSISALLSIFFAGITEPAIYGIGIRYKKPLVGAVAGGAVGGAIIGGMKAKAFAFVFGGLTTLPAFVGKTFIPYCIGLLACFVVGCVVTMVLGIDENNTEQAADKSDSVQPVSDESILSPISGEIEDLTQAHDPAFADGSMGDGFVIEPSSGDVYAPFDGEVTMLFNTKHAIGLTSDNGVQVMIHIGIDTVKLNGEYFESFVKQGDKIKQGQKLLHFDLNEIKKAGYDCSTVVIVMNTKDYQSVELLNAGKNDHGSATLKVQV</sequence>
<evidence type="ECO:0000256" key="10">
    <source>
        <dbReference type="ARBA" id="ARBA00023136"/>
    </source>
</evidence>
<evidence type="ECO:0000256" key="3">
    <source>
        <dbReference type="ARBA" id="ARBA00022475"/>
    </source>
</evidence>
<dbReference type="InterPro" id="IPR001127">
    <property type="entry name" value="PTS_EIIA_1_perm"/>
</dbReference>
<dbReference type="Gene3D" id="2.70.70.10">
    <property type="entry name" value="Glucose Permease (Domain IIA)"/>
    <property type="match status" value="1"/>
</dbReference>
<dbReference type="PROSITE" id="PS51103">
    <property type="entry name" value="PTS_EIIC_TYPE_1"/>
    <property type="match status" value="1"/>
</dbReference>
<evidence type="ECO:0000313" key="17">
    <source>
        <dbReference type="Proteomes" id="UP000246036"/>
    </source>
</evidence>
<dbReference type="InterPro" id="IPR011055">
    <property type="entry name" value="Dup_hybrid_motif"/>
</dbReference>
<keyword evidence="5" id="KW-0808">Transferase</keyword>
<keyword evidence="7 12" id="KW-0812">Transmembrane</keyword>
<dbReference type="InterPro" id="IPR013013">
    <property type="entry name" value="PTS_EIIC_1"/>
</dbReference>
<dbReference type="CDD" id="cd00212">
    <property type="entry name" value="PTS_IIB_glc"/>
    <property type="match status" value="1"/>
</dbReference>
<dbReference type="Pfam" id="PF00367">
    <property type="entry name" value="PTS_EIIB"/>
    <property type="match status" value="1"/>
</dbReference>
<keyword evidence="6" id="KW-0598">Phosphotransferase system</keyword>